<keyword evidence="4 7" id="KW-0808">Transferase</keyword>
<keyword evidence="5" id="KW-0663">Pyridoxal phosphate</keyword>
<evidence type="ECO:0000256" key="4">
    <source>
        <dbReference type="ARBA" id="ARBA00022679"/>
    </source>
</evidence>
<dbReference type="Gene3D" id="3.90.1150.10">
    <property type="entry name" value="Aspartate Aminotransferase, domain 1"/>
    <property type="match status" value="1"/>
</dbReference>
<organism evidence="7 8">
    <name type="scientific">Candidatus Fervidibacter sacchari</name>
    <dbReference type="NCBI Taxonomy" id="1448929"/>
    <lineage>
        <taxon>Bacteria</taxon>
        <taxon>Candidatus Fervidibacterota</taxon>
        <taxon>Candidatus Fervidibacter</taxon>
    </lineage>
</organism>
<dbReference type="PANTHER" id="PTHR46383">
    <property type="entry name" value="ASPARTATE AMINOTRANSFERASE"/>
    <property type="match status" value="1"/>
</dbReference>
<keyword evidence="3 7" id="KW-0032">Aminotransferase</keyword>
<feature type="domain" description="Aminotransferase class I/classII large" evidence="6">
    <location>
        <begin position="31"/>
        <end position="386"/>
    </location>
</feature>
<dbReference type="Pfam" id="PF00155">
    <property type="entry name" value="Aminotran_1_2"/>
    <property type="match status" value="1"/>
</dbReference>
<name>A0ABT2EJF8_9BACT</name>
<dbReference type="CDD" id="cd00609">
    <property type="entry name" value="AAT_like"/>
    <property type="match status" value="1"/>
</dbReference>
<dbReference type="PANTHER" id="PTHR46383:SF1">
    <property type="entry name" value="ASPARTATE AMINOTRANSFERASE"/>
    <property type="match status" value="1"/>
</dbReference>
<evidence type="ECO:0000313" key="7">
    <source>
        <dbReference type="EMBL" id="MCS3918036.1"/>
    </source>
</evidence>
<dbReference type="PRINTS" id="PR00753">
    <property type="entry name" value="ACCSYNTHASE"/>
</dbReference>
<dbReference type="Proteomes" id="UP001204798">
    <property type="component" value="Unassembled WGS sequence"/>
</dbReference>
<keyword evidence="8" id="KW-1185">Reference proteome</keyword>
<comment type="cofactor">
    <cofactor evidence="1">
        <name>pyridoxal 5'-phosphate</name>
        <dbReference type="ChEBI" id="CHEBI:597326"/>
    </cofactor>
</comment>
<dbReference type="InterPro" id="IPR015422">
    <property type="entry name" value="PyrdxlP-dep_Trfase_small"/>
</dbReference>
<evidence type="ECO:0000259" key="6">
    <source>
        <dbReference type="Pfam" id="PF00155"/>
    </source>
</evidence>
<accession>A0ABT2EJF8</accession>
<evidence type="ECO:0000256" key="3">
    <source>
        <dbReference type="ARBA" id="ARBA00022576"/>
    </source>
</evidence>
<dbReference type="EC" id="2.6.1.1" evidence="7"/>
<dbReference type="Gene3D" id="3.40.640.10">
    <property type="entry name" value="Type I PLP-dependent aspartate aminotransferase-like (Major domain)"/>
    <property type="match status" value="1"/>
</dbReference>
<protein>
    <submittedName>
        <fullName evidence="7">Aspartate aminotransferase</fullName>
        <ecNumber evidence="7">2.6.1.1</ecNumber>
    </submittedName>
</protein>
<sequence>MKLAKRVQRIKPSPTIAAAAKARALKAQGVDICDLTVGEPDLDTPDFIKEAAMQALREGYTKYTDVRGMEPLRKAICEKLERDNGLHYTPDQIVASCGAKHALFNAFQALIDPGEQVLIPAPYWVSYPDMVLVCDGEPVIIPTTEETGFKPTPKQIADAITDRTRVLLINSPCNPTGAVWERELLEEIAEIVLKHENLFVISDEVYECLVYDGRKHVSIASLNERIKERTIVVNALSKTFAMTGWRLGYAAAPKPIADAMAKIQSQSTTNPTTFVQVAAIKALREPGDFPQKMLELYDLRRRMIVTALNNIDGVRCRMPEGAFYAFANFQEAIERKGFKDDYELCDFLLEKAHVATVAGSAFGAPGYLRLSFATSEDTLQEAARRIKEALAS</sequence>
<dbReference type="SUPFAM" id="SSF53383">
    <property type="entry name" value="PLP-dependent transferases"/>
    <property type="match status" value="1"/>
</dbReference>
<dbReference type="InterPro" id="IPR004839">
    <property type="entry name" value="Aminotransferase_I/II_large"/>
</dbReference>
<comment type="caution">
    <text evidence="7">The sequence shown here is derived from an EMBL/GenBank/DDBJ whole genome shotgun (WGS) entry which is preliminary data.</text>
</comment>
<evidence type="ECO:0000256" key="5">
    <source>
        <dbReference type="ARBA" id="ARBA00022898"/>
    </source>
</evidence>
<dbReference type="InterPro" id="IPR015421">
    <property type="entry name" value="PyrdxlP-dep_Trfase_major"/>
</dbReference>
<dbReference type="InterPro" id="IPR015424">
    <property type="entry name" value="PyrdxlP-dep_Trfase"/>
</dbReference>
<evidence type="ECO:0000256" key="1">
    <source>
        <dbReference type="ARBA" id="ARBA00001933"/>
    </source>
</evidence>
<proteinExistence type="inferred from homology"/>
<dbReference type="InterPro" id="IPR050596">
    <property type="entry name" value="AspAT/PAT-like"/>
</dbReference>
<gene>
    <name evidence="7" type="ORF">M2350_000433</name>
</gene>
<dbReference type="GO" id="GO:0004069">
    <property type="term" value="F:L-aspartate:2-oxoglutarate aminotransferase activity"/>
    <property type="evidence" value="ECO:0007669"/>
    <property type="project" value="UniProtKB-EC"/>
</dbReference>
<dbReference type="EMBL" id="JANUCP010000001">
    <property type="protein sequence ID" value="MCS3918036.1"/>
    <property type="molecule type" value="Genomic_DNA"/>
</dbReference>
<dbReference type="RefSeq" id="WP_259093181.1">
    <property type="nucleotide sequence ID" value="NZ_CP130454.1"/>
</dbReference>
<evidence type="ECO:0000256" key="2">
    <source>
        <dbReference type="ARBA" id="ARBA00007441"/>
    </source>
</evidence>
<reference evidence="7 8" key="1">
    <citation type="submission" date="2022-08" db="EMBL/GenBank/DDBJ databases">
        <title>Bacterial and archaeal communities from various locations to study Microbial Dark Matter (Phase II).</title>
        <authorList>
            <person name="Stepanauskas R."/>
        </authorList>
    </citation>
    <scope>NUCLEOTIDE SEQUENCE [LARGE SCALE GENOMIC DNA]</scope>
    <source>
        <strain evidence="7 8">PD1</strain>
    </source>
</reference>
<comment type="similarity">
    <text evidence="2">Belongs to the class-I pyridoxal-phosphate-dependent aminotransferase family.</text>
</comment>
<evidence type="ECO:0000313" key="8">
    <source>
        <dbReference type="Proteomes" id="UP001204798"/>
    </source>
</evidence>